<keyword evidence="2" id="KW-1185">Reference proteome</keyword>
<organism evidence="1 2">
    <name type="scientific">Nitrosopumilus cobalaminigenes</name>
    <dbReference type="NCBI Taxonomy" id="1470066"/>
    <lineage>
        <taxon>Archaea</taxon>
        <taxon>Nitrososphaerota</taxon>
        <taxon>Nitrososphaeria</taxon>
        <taxon>Nitrosopumilales</taxon>
        <taxon>Nitrosopumilaceae</taxon>
        <taxon>Nitrosopumilus</taxon>
    </lineage>
</organism>
<dbReference type="OrthoDB" id="1510at2157"/>
<name>A0A7D5LZH8_9ARCH</name>
<dbReference type="GeneID" id="56059508"/>
<dbReference type="Proteomes" id="UP000509771">
    <property type="component" value="Chromosome"/>
</dbReference>
<dbReference type="AlphaFoldDB" id="A0A7D5LZH8"/>
<reference evidence="1 2" key="1">
    <citation type="submission" date="2018-02" db="EMBL/GenBank/DDBJ databases">
        <title>Complete genome of Nitrosopumilus cobalaminigenes HCA1.</title>
        <authorList>
            <person name="Qin W."/>
            <person name="Zheng Y."/>
            <person name="Stahl D.A."/>
        </authorList>
    </citation>
    <scope>NUCLEOTIDE SEQUENCE [LARGE SCALE GENOMIC DNA]</scope>
    <source>
        <strain evidence="1 2">HCA1</strain>
    </source>
</reference>
<proteinExistence type="predicted"/>
<sequence>MAKTSQEMKDLIEGFIKVTNINYEDQTKKIKEKSQIIDWQFHVGTNVIVSKNANREDRIHVNVNMRFPPQDSKLLVMKNPSFSKAIMEISEICTTCGVGHQWIKDGENIAGLAIFSHVDEENLNRVSFHNTWDNVARVSGHVQKILRSNFSGFSAQNNTTDATIDKSMYG</sequence>
<dbReference type="EMBL" id="CP026993">
    <property type="protein sequence ID" value="QLH03066.1"/>
    <property type="molecule type" value="Genomic_DNA"/>
</dbReference>
<accession>A0A7D5LZH8</accession>
<gene>
    <name evidence="1" type="ORF">C5F47_05645</name>
</gene>
<dbReference type="RefSeq" id="WP_179360169.1">
    <property type="nucleotide sequence ID" value="NZ_CP026993.1"/>
</dbReference>
<evidence type="ECO:0000313" key="2">
    <source>
        <dbReference type="Proteomes" id="UP000509771"/>
    </source>
</evidence>
<dbReference type="KEGG" id="ncl:C5F47_05645"/>
<evidence type="ECO:0000313" key="1">
    <source>
        <dbReference type="EMBL" id="QLH03066.1"/>
    </source>
</evidence>
<protein>
    <submittedName>
        <fullName evidence="1">Uncharacterized protein</fullName>
    </submittedName>
</protein>